<dbReference type="Proteomes" id="UP000177396">
    <property type="component" value="Unassembled WGS sequence"/>
</dbReference>
<feature type="transmembrane region" description="Helical" evidence="7">
    <location>
        <begin position="48"/>
        <end position="72"/>
    </location>
</feature>
<feature type="transmembrane region" description="Helical" evidence="7">
    <location>
        <begin position="420"/>
        <end position="438"/>
    </location>
</feature>
<dbReference type="PANTHER" id="PTHR30250:SF10">
    <property type="entry name" value="LIPOPOLYSACCHARIDE BIOSYNTHESIS PROTEIN WZXC"/>
    <property type="match status" value="1"/>
</dbReference>
<dbReference type="Pfam" id="PF13440">
    <property type="entry name" value="Polysacc_synt_3"/>
    <property type="match status" value="1"/>
</dbReference>
<reference evidence="8 9" key="1">
    <citation type="journal article" date="2016" name="Nat. Commun.">
        <title>Thousands of microbial genomes shed light on interconnected biogeochemical processes in an aquifer system.</title>
        <authorList>
            <person name="Anantharaman K."/>
            <person name="Brown C.T."/>
            <person name="Hug L.A."/>
            <person name="Sharon I."/>
            <person name="Castelle C.J."/>
            <person name="Probst A.J."/>
            <person name="Thomas B.C."/>
            <person name="Singh A."/>
            <person name="Wilkins M.J."/>
            <person name="Karaoz U."/>
            <person name="Brodie E.L."/>
            <person name="Williams K.H."/>
            <person name="Hubbard S.S."/>
            <person name="Banfield J.F."/>
        </authorList>
    </citation>
    <scope>NUCLEOTIDE SEQUENCE [LARGE SCALE GENOMIC DNA]</scope>
</reference>
<protein>
    <submittedName>
        <fullName evidence="8">Uncharacterized protein</fullName>
    </submittedName>
</protein>
<dbReference type="PANTHER" id="PTHR30250">
    <property type="entry name" value="PST FAMILY PREDICTED COLANIC ACID TRANSPORTER"/>
    <property type="match status" value="1"/>
</dbReference>
<evidence type="ECO:0000256" key="5">
    <source>
        <dbReference type="ARBA" id="ARBA00022989"/>
    </source>
</evidence>
<keyword evidence="3" id="KW-1003">Cell membrane</keyword>
<feature type="transmembrane region" description="Helical" evidence="7">
    <location>
        <begin position="112"/>
        <end position="132"/>
    </location>
</feature>
<dbReference type="GO" id="GO:0005886">
    <property type="term" value="C:plasma membrane"/>
    <property type="evidence" value="ECO:0007669"/>
    <property type="project" value="UniProtKB-SubCell"/>
</dbReference>
<feature type="transmembrane region" description="Helical" evidence="7">
    <location>
        <begin position="179"/>
        <end position="199"/>
    </location>
</feature>
<evidence type="ECO:0000256" key="6">
    <source>
        <dbReference type="ARBA" id="ARBA00023136"/>
    </source>
</evidence>
<dbReference type="EMBL" id="MFJB01000034">
    <property type="protein sequence ID" value="OGG00092.1"/>
    <property type="molecule type" value="Genomic_DNA"/>
</dbReference>
<evidence type="ECO:0000256" key="1">
    <source>
        <dbReference type="ARBA" id="ARBA00004651"/>
    </source>
</evidence>
<feature type="transmembrane region" description="Helical" evidence="7">
    <location>
        <begin position="84"/>
        <end position="106"/>
    </location>
</feature>
<feature type="transmembrane region" description="Helical" evidence="7">
    <location>
        <begin position="295"/>
        <end position="314"/>
    </location>
</feature>
<comment type="subcellular location">
    <subcellularLocation>
        <location evidence="1">Cell membrane</location>
        <topology evidence="1">Multi-pass membrane protein</topology>
    </subcellularLocation>
</comment>
<feature type="transmembrane region" description="Helical" evidence="7">
    <location>
        <begin position="364"/>
        <end position="384"/>
    </location>
</feature>
<feature type="transmembrane region" description="Helical" evidence="7">
    <location>
        <begin position="390"/>
        <end position="408"/>
    </location>
</feature>
<feature type="transmembrane region" description="Helical" evidence="7">
    <location>
        <begin position="444"/>
        <end position="466"/>
    </location>
</feature>
<feature type="transmembrane region" description="Helical" evidence="7">
    <location>
        <begin position="152"/>
        <end position="173"/>
    </location>
</feature>
<evidence type="ECO:0000256" key="2">
    <source>
        <dbReference type="ARBA" id="ARBA00007430"/>
    </source>
</evidence>
<gene>
    <name evidence="8" type="ORF">A2153_01835</name>
</gene>
<feature type="transmembrane region" description="Helical" evidence="7">
    <location>
        <begin position="20"/>
        <end position="42"/>
    </location>
</feature>
<keyword evidence="6 7" id="KW-0472">Membrane</keyword>
<evidence type="ECO:0000313" key="8">
    <source>
        <dbReference type="EMBL" id="OGG00092.1"/>
    </source>
</evidence>
<accession>A0A1F5YJQ0</accession>
<proteinExistence type="inferred from homology"/>
<comment type="similarity">
    <text evidence="2">Belongs to the polysaccharide synthase family.</text>
</comment>
<organism evidence="8 9">
    <name type="scientific">Candidatus Gottesmanbacteria bacterium RBG_16_38_7b</name>
    <dbReference type="NCBI Taxonomy" id="1798372"/>
    <lineage>
        <taxon>Bacteria</taxon>
        <taxon>Candidatus Gottesmaniibacteriota</taxon>
    </lineage>
</organism>
<dbReference type="AlphaFoldDB" id="A0A1F5YJQ0"/>
<feature type="transmembrane region" description="Helical" evidence="7">
    <location>
        <begin position="334"/>
        <end position="357"/>
    </location>
</feature>
<name>A0A1F5YJQ0_9BACT</name>
<dbReference type="InterPro" id="IPR050833">
    <property type="entry name" value="Poly_Biosynth_Transport"/>
</dbReference>
<keyword evidence="4 7" id="KW-0812">Transmembrane</keyword>
<evidence type="ECO:0000313" key="9">
    <source>
        <dbReference type="Proteomes" id="UP000177396"/>
    </source>
</evidence>
<evidence type="ECO:0000256" key="7">
    <source>
        <dbReference type="SAM" id="Phobius"/>
    </source>
</evidence>
<comment type="caution">
    <text evidence="8">The sequence shown here is derived from an EMBL/GenBank/DDBJ whole genome shotgun (WGS) entry which is preliminary data.</text>
</comment>
<keyword evidence="5 7" id="KW-1133">Transmembrane helix</keyword>
<sequence length="481" mass="54086">MDSVKIEAFKDKIVGGVLALTSRTLILQAISFISTFILTILLSPSVFGVFFIVSAVISFLTYFSDIGLAAALVQKKEEPERSELVSVFTLQQLIVLFIVSVVFLFIPQIAVFYKLSSSGIFLLKALLVAFFLSSLKTIPSILLERKLEFSRLVLPQILENLAFYLTAIVLAYMKMGEASFAWAALSRGIIGLISIYFVSPWLPGIGFSFSSIKKLITFGVPFQANSLLALVKDDLLTLYLGYVLPATFIGYLGWAKKWAEIPLRLIMDSIIKVTFPAFSRIQHEKAILEKALNKTVLFLSVFTFPVSILLIIYIKPLLYLLPKYLKWLPALPSLYLFALSALLSAFSSPMINALNALGKINKTLTLMTIWTVMTWILVPLTTYFFGFNGWAVSSLIISSTVFLPVIMLKKFVTFRFFANIIKPFAAALIMSFFSFFTLNLVSNLFNLVIFILISIIIYFSVILFFLKKELSVYLPIIRKRV</sequence>
<feature type="transmembrane region" description="Helical" evidence="7">
    <location>
        <begin position="236"/>
        <end position="254"/>
    </location>
</feature>
<evidence type="ECO:0000256" key="4">
    <source>
        <dbReference type="ARBA" id="ARBA00022692"/>
    </source>
</evidence>
<evidence type="ECO:0000256" key="3">
    <source>
        <dbReference type="ARBA" id="ARBA00022475"/>
    </source>
</evidence>